<protein>
    <submittedName>
        <fullName evidence="1">Uncharacterized protein</fullName>
    </submittedName>
</protein>
<comment type="caution">
    <text evidence="1">The sequence shown here is derived from an EMBL/GenBank/DDBJ whole genome shotgun (WGS) entry which is preliminary data.</text>
</comment>
<evidence type="ECO:0000313" key="1">
    <source>
        <dbReference type="EMBL" id="KAH8016079.1"/>
    </source>
</evidence>
<accession>A0ACB8GA63</accession>
<keyword evidence="2" id="KW-1185">Reference proteome</keyword>
<name>A0ACB8GA63_9SAUR</name>
<evidence type="ECO:0000313" key="2">
    <source>
        <dbReference type="Proteomes" id="UP000827872"/>
    </source>
</evidence>
<dbReference type="Proteomes" id="UP000827872">
    <property type="component" value="Linkage Group LG01"/>
</dbReference>
<gene>
    <name evidence="1" type="ORF">K3G42_011717</name>
</gene>
<proteinExistence type="predicted"/>
<organism evidence="1 2">
    <name type="scientific">Sphaerodactylus townsendi</name>
    <dbReference type="NCBI Taxonomy" id="933632"/>
    <lineage>
        <taxon>Eukaryota</taxon>
        <taxon>Metazoa</taxon>
        <taxon>Chordata</taxon>
        <taxon>Craniata</taxon>
        <taxon>Vertebrata</taxon>
        <taxon>Euteleostomi</taxon>
        <taxon>Lepidosauria</taxon>
        <taxon>Squamata</taxon>
        <taxon>Bifurcata</taxon>
        <taxon>Gekkota</taxon>
        <taxon>Sphaerodactylidae</taxon>
        <taxon>Sphaerodactylus</taxon>
    </lineage>
</organism>
<reference evidence="1" key="1">
    <citation type="submission" date="2021-08" db="EMBL/GenBank/DDBJ databases">
        <title>The first chromosome-level gecko genome reveals the dynamic sex chromosomes of Neotropical dwarf geckos (Sphaerodactylidae: Sphaerodactylus).</title>
        <authorList>
            <person name="Pinto B.J."/>
            <person name="Keating S.E."/>
            <person name="Gamble T."/>
        </authorList>
    </citation>
    <scope>NUCLEOTIDE SEQUENCE</scope>
    <source>
        <strain evidence="1">TG3544</strain>
    </source>
</reference>
<dbReference type="EMBL" id="CM037614">
    <property type="protein sequence ID" value="KAH8016079.1"/>
    <property type="molecule type" value="Genomic_DNA"/>
</dbReference>
<sequence>MRKSLQETVHSFQVTNEELTLKGPNSAQEVAACRSTCKALLLKMKSSRFPWFRLLLVILVFTTGFLMHDIRTHGSFQASASAHVLRNSGILSASQQAWNKVSHYSFKGYRWLEANVPLYYSHMVTVLGPNLELVWAKTNETTMYISRKCSTQLAWLGDNLPRLIEWLQTHLPDSVLHLAEHLKELLLFLMRNYLLPAVDYVAGMLEQGWQLWVASCNGEGTWDCLRRQLANLTHSSWIYLQDTTVAIKDWALAIISGH</sequence>